<dbReference type="PANTHER" id="PTHR15184">
    <property type="entry name" value="ATP SYNTHASE"/>
    <property type="match status" value="1"/>
</dbReference>
<evidence type="ECO:0000256" key="3">
    <source>
        <dbReference type="ARBA" id="ARBA00022490"/>
    </source>
</evidence>
<evidence type="ECO:0000256" key="10">
    <source>
        <dbReference type="ARBA" id="ARBA00034006"/>
    </source>
</evidence>
<dbReference type="RefSeq" id="WP_408153594.1">
    <property type="nucleotide sequence ID" value="NZ_JAQQCL010000010.1"/>
</dbReference>
<comment type="subcellular location">
    <subcellularLocation>
        <location evidence="1">Cytoplasm</location>
    </subcellularLocation>
</comment>
<reference evidence="13 14" key="1">
    <citation type="journal article" date="2024" name="Chem. Sci.">
        <title>Discovery of megapolipeptins by genome mining of a Burkholderiales bacteria collection.</title>
        <authorList>
            <person name="Paulo B.S."/>
            <person name="Recchia M.J.J."/>
            <person name="Lee S."/>
            <person name="Fergusson C.H."/>
            <person name="Romanowski S.B."/>
            <person name="Hernandez A."/>
            <person name="Krull N."/>
            <person name="Liu D.Y."/>
            <person name="Cavanagh H."/>
            <person name="Bos A."/>
            <person name="Gray C.A."/>
            <person name="Murphy B.T."/>
            <person name="Linington R.G."/>
            <person name="Eustaquio A.S."/>
        </authorList>
    </citation>
    <scope>NUCLEOTIDE SEQUENCE [LARGE SCALE GENOMIC DNA]</scope>
    <source>
        <strain evidence="13 14">RL17-350-BIC-E</strain>
    </source>
</reference>
<dbReference type="InterPro" id="IPR005714">
    <property type="entry name" value="ATPase_T3SS_FliI/YscN"/>
</dbReference>
<dbReference type="InterPro" id="IPR040627">
    <property type="entry name" value="T3SS_ATPase_C"/>
</dbReference>
<name>A0ABW9EEM3_9BURK</name>
<keyword evidence="9" id="KW-0066">ATP synthesis</keyword>
<keyword evidence="14" id="KW-1185">Reference proteome</keyword>
<comment type="caution">
    <text evidence="13">The sequence shown here is derived from an EMBL/GenBank/DDBJ whole genome shotgun (WGS) entry which is preliminary data.</text>
</comment>
<evidence type="ECO:0000256" key="8">
    <source>
        <dbReference type="ARBA" id="ARBA00023136"/>
    </source>
</evidence>
<keyword evidence="5" id="KW-0067">ATP-binding</keyword>
<evidence type="ECO:0000256" key="6">
    <source>
        <dbReference type="ARBA" id="ARBA00022927"/>
    </source>
</evidence>
<evidence type="ECO:0000256" key="2">
    <source>
        <dbReference type="ARBA" id="ARBA00022448"/>
    </source>
</evidence>
<keyword evidence="8" id="KW-0472">Membrane</keyword>
<dbReference type="PROSITE" id="PS00152">
    <property type="entry name" value="ATPASE_ALPHA_BETA"/>
    <property type="match status" value="1"/>
</dbReference>
<evidence type="ECO:0000313" key="14">
    <source>
        <dbReference type="Proteomes" id="UP001629392"/>
    </source>
</evidence>
<dbReference type="EMBL" id="JAQQCL010000010">
    <property type="protein sequence ID" value="MFM0717791.1"/>
    <property type="molecule type" value="Genomic_DNA"/>
</dbReference>
<evidence type="ECO:0000256" key="1">
    <source>
        <dbReference type="ARBA" id="ARBA00004496"/>
    </source>
</evidence>
<dbReference type="Proteomes" id="UP001629392">
    <property type="component" value="Unassembled WGS sequence"/>
</dbReference>
<sequence length="479" mass="50906">MSDAPFDPLGGADSEAAPSPDSLTDTLGRLARDGFDAEPGLDRHALAAELEHGLDQFNPVRMRGRVSRAVGLLVNASGVHARLGEICELRTPGAPPMLAEVVGFARQTTLLTPLGATDGLSPSTEVIPSGRGHRFAVGASLRGRVLNGLGAPLDGRGEIAGGTLVSAHNEPVNPLLRQTIDTPLATGVRAIDALLTVGVGQRIGVFAPSGVGKSTLLGMIARGAECDVIVIALVGERGREVREFLEHSLSPEARGKAVIVASTSDRPAMERVKSAHVATAIAEYFRDQGKRVLLLVDSLTRFARAQREVGLASGEPPTRRSFPPSTFSVLPQLLERAGQGERGSITAFYTVLVEGDEETDPIAEEVRSILDGHIVLSRKVATANRYPAIDVLASLSRVMSQVTGRSHVSDAARVRELLSKYQDIELLVQIGEYREGADPLADAALRAKAPLEAFFSQRADALAPFDETLVTLHDIARRH</sequence>
<proteinExistence type="predicted"/>
<evidence type="ECO:0000256" key="5">
    <source>
        <dbReference type="ARBA" id="ARBA00022840"/>
    </source>
</evidence>
<feature type="domain" description="AAA+ ATPase" evidence="12">
    <location>
        <begin position="199"/>
        <end position="380"/>
    </location>
</feature>
<dbReference type="Pfam" id="PF00006">
    <property type="entry name" value="ATP-synt_ab"/>
    <property type="match status" value="1"/>
</dbReference>
<keyword evidence="9" id="KW-0139">CF(1)</keyword>
<comment type="catalytic activity">
    <reaction evidence="10">
        <text>ATP + H2O + cellular proteinSide 1 = ADP + phosphate + cellular proteinSide 2.</text>
        <dbReference type="EC" id="7.4.2.8"/>
    </reaction>
</comment>
<dbReference type="InterPro" id="IPR020003">
    <property type="entry name" value="ATPase_a/bsu_AS"/>
</dbReference>
<evidence type="ECO:0000259" key="12">
    <source>
        <dbReference type="SMART" id="SM00382"/>
    </source>
</evidence>
<dbReference type="PANTHER" id="PTHR15184:SF9">
    <property type="entry name" value="SPI-1 TYPE 3 SECRETION SYSTEM ATPASE"/>
    <property type="match status" value="1"/>
</dbReference>
<evidence type="ECO:0000256" key="7">
    <source>
        <dbReference type="ARBA" id="ARBA00022967"/>
    </source>
</evidence>
<dbReference type="CDD" id="cd01136">
    <property type="entry name" value="ATPase_flagellum-secretory_path_III"/>
    <property type="match status" value="1"/>
</dbReference>
<dbReference type="SMART" id="SM00382">
    <property type="entry name" value="AAA"/>
    <property type="match status" value="1"/>
</dbReference>
<dbReference type="InterPro" id="IPR004100">
    <property type="entry name" value="ATPase_F1/V1/A1_a/bsu_N"/>
</dbReference>
<dbReference type="InterPro" id="IPR027417">
    <property type="entry name" value="P-loop_NTPase"/>
</dbReference>
<keyword evidence="7" id="KW-1278">Translocase</keyword>
<accession>A0ABW9EEM3</accession>
<evidence type="ECO:0000313" key="13">
    <source>
        <dbReference type="EMBL" id="MFM0717791.1"/>
    </source>
</evidence>
<gene>
    <name evidence="13" type="ORF">PQQ73_15780</name>
</gene>
<dbReference type="Pfam" id="PF02874">
    <property type="entry name" value="ATP-synt_ab_N"/>
    <property type="match status" value="1"/>
</dbReference>
<organism evidence="13 14">
    <name type="scientific">Paraburkholderia strydomiana</name>
    <dbReference type="NCBI Taxonomy" id="1245417"/>
    <lineage>
        <taxon>Bacteria</taxon>
        <taxon>Pseudomonadati</taxon>
        <taxon>Pseudomonadota</taxon>
        <taxon>Betaproteobacteria</taxon>
        <taxon>Burkholderiales</taxon>
        <taxon>Burkholderiaceae</taxon>
        <taxon>Paraburkholderia</taxon>
    </lineage>
</organism>
<dbReference type="SUPFAM" id="SSF52540">
    <property type="entry name" value="P-loop containing nucleoside triphosphate hydrolases"/>
    <property type="match status" value="1"/>
</dbReference>
<dbReference type="InterPro" id="IPR000194">
    <property type="entry name" value="ATPase_F1/V1/A1_a/bsu_nucl-bd"/>
</dbReference>
<dbReference type="Gene3D" id="3.40.50.12240">
    <property type="match status" value="1"/>
</dbReference>
<evidence type="ECO:0000256" key="9">
    <source>
        <dbReference type="ARBA" id="ARBA00023196"/>
    </source>
</evidence>
<keyword evidence="2" id="KW-0813">Transport</keyword>
<keyword evidence="6" id="KW-0653">Protein transport</keyword>
<feature type="region of interest" description="Disordered" evidence="11">
    <location>
        <begin position="1"/>
        <end position="27"/>
    </location>
</feature>
<keyword evidence="4" id="KW-0547">Nucleotide-binding</keyword>
<dbReference type="CDD" id="cd18117">
    <property type="entry name" value="ATP-synt_flagellum-secretory_path_III_N"/>
    <property type="match status" value="1"/>
</dbReference>
<protein>
    <submittedName>
        <fullName evidence="13">FliI/YscN family ATPase</fullName>
    </submittedName>
</protein>
<dbReference type="Pfam" id="PF18269">
    <property type="entry name" value="T3SS_ATPase_C"/>
    <property type="match status" value="1"/>
</dbReference>
<dbReference type="NCBIfam" id="TIGR01026">
    <property type="entry name" value="fliI_yscN"/>
    <property type="match status" value="1"/>
</dbReference>
<dbReference type="InterPro" id="IPR050053">
    <property type="entry name" value="ATPase_alpha/beta_chains"/>
</dbReference>
<evidence type="ECO:0000256" key="4">
    <source>
        <dbReference type="ARBA" id="ARBA00022741"/>
    </source>
</evidence>
<evidence type="ECO:0000256" key="11">
    <source>
        <dbReference type="SAM" id="MobiDB-lite"/>
    </source>
</evidence>
<dbReference type="InterPro" id="IPR003593">
    <property type="entry name" value="AAA+_ATPase"/>
</dbReference>
<keyword evidence="3" id="KW-0963">Cytoplasm</keyword>